<organism evidence="6 7">
    <name type="scientific">Thermobaculum terrenum (strain ATCC BAA-798 / CCMEE 7001 / YNP1)</name>
    <dbReference type="NCBI Taxonomy" id="525904"/>
    <lineage>
        <taxon>Bacteria</taxon>
        <taxon>Bacillati</taxon>
        <taxon>Chloroflexota</taxon>
        <taxon>Chloroflexia</taxon>
        <taxon>Candidatus Thermobaculales</taxon>
        <taxon>Candidatus Thermobaculaceae</taxon>
        <taxon>Thermobaculum</taxon>
    </lineage>
</organism>
<keyword evidence="7" id="KW-1185">Reference proteome</keyword>
<evidence type="ECO:0000313" key="7">
    <source>
        <dbReference type="Proteomes" id="UP000000323"/>
    </source>
</evidence>
<keyword evidence="2" id="KW-0288">FMN</keyword>
<evidence type="ECO:0000256" key="4">
    <source>
        <dbReference type="ARBA" id="ARBA00023033"/>
    </source>
</evidence>
<dbReference type="EMBL" id="CP001825">
    <property type="protein sequence ID" value="ACZ41375.1"/>
    <property type="molecule type" value="Genomic_DNA"/>
</dbReference>
<dbReference type="HOGENOM" id="CLU_027853_6_2_0"/>
<name>D1CEL9_THET1</name>
<keyword evidence="4 6" id="KW-0503">Monooxygenase</keyword>
<dbReference type="Gene3D" id="3.20.20.30">
    <property type="entry name" value="Luciferase-like domain"/>
    <property type="match status" value="1"/>
</dbReference>
<dbReference type="GO" id="GO:0008726">
    <property type="term" value="F:alkanesulfonate monooxygenase activity"/>
    <property type="evidence" value="ECO:0007669"/>
    <property type="project" value="TreeGrafter"/>
</dbReference>
<dbReference type="KEGG" id="ttr:Tter_0454"/>
<evidence type="ECO:0000256" key="1">
    <source>
        <dbReference type="ARBA" id="ARBA00022630"/>
    </source>
</evidence>
<reference evidence="7" key="1">
    <citation type="journal article" date="2010" name="Stand. Genomic Sci.">
        <title>Complete genome sequence of 'Thermobaculum terrenum' type strain (YNP1).</title>
        <authorList>
            <person name="Kiss H."/>
            <person name="Cleland D."/>
            <person name="Lapidus A."/>
            <person name="Lucas S."/>
            <person name="Glavina Del Rio T."/>
            <person name="Nolan M."/>
            <person name="Tice H."/>
            <person name="Han C."/>
            <person name="Goodwin L."/>
            <person name="Pitluck S."/>
            <person name="Liolios K."/>
            <person name="Ivanova N."/>
            <person name="Mavromatis K."/>
            <person name="Ovchinnikova G."/>
            <person name="Pati A."/>
            <person name="Chen A."/>
            <person name="Palaniappan K."/>
            <person name="Land M."/>
            <person name="Hauser L."/>
            <person name="Chang Y."/>
            <person name="Jeffries C."/>
            <person name="Lu M."/>
            <person name="Brettin T."/>
            <person name="Detter J."/>
            <person name="Goker M."/>
            <person name="Tindall B."/>
            <person name="Beck B."/>
            <person name="McDermott T."/>
            <person name="Woyke T."/>
            <person name="Bristow J."/>
            <person name="Eisen J."/>
            <person name="Markowitz V."/>
            <person name="Hugenholtz P."/>
            <person name="Kyrpides N."/>
            <person name="Klenk H."/>
            <person name="Cheng J."/>
        </authorList>
    </citation>
    <scope>NUCLEOTIDE SEQUENCE [LARGE SCALE GENOMIC DNA]</scope>
    <source>
        <strain evidence="7">ATCC BAA-798 / YNP1</strain>
    </source>
</reference>
<evidence type="ECO:0000256" key="2">
    <source>
        <dbReference type="ARBA" id="ARBA00022643"/>
    </source>
</evidence>
<dbReference type="InterPro" id="IPR050172">
    <property type="entry name" value="SsuD_RutA_monooxygenase"/>
</dbReference>
<dbReference type="Proteomes" id="UP000000323">
    <property type="component" value="Chromosome 1"/>
</dbReference>
<dbReference type="SUPFAM" id="SSF51679">
    <property type="entry name" value="Bacterial luciferase-like"/>
    <property type="match status" value="1"/>
</dbReference>
<keyword evidence="3" id="KW-0560">Oxidoreductase</keyword>
<feature type="domain" description="Luciferase-like" evidence="5">
    <location>
        <begin position="15"/>
        <end position="294"/>
    </location>
</feature>
<dbReference type="NCBIfam" id="TIGR03560">
    <property type="entry name" value="F420_Rv1855c"/>
    <property type="match status" value="1"/>
</dbReference>
<dbReference type="PANTHER" id="PTHR42847">
    <property type="entry name" value="ALKANESULFONATE MONOOXYGENASE"/>
    <property type="match status" value="1"/>
</dbReference>
<gene>
    <name evidence="6" type="ordered locus">Tter_0454</name>
</gene>
<keyword evidence="1" id="KW-0285">Flavoprotein</keyword>
<accession>D1CEL9</accession>
<evidence type="ECO:0000256" key="3">
    <source>
        <dbReference type="ARBA" id="ARBA00023002"/>
    </source>
</evidence>
<dbReference type="GO" id="GO:0046306">
    <property type="term" value="P:alkanesulfonate catabolic process"/>
    <property type="evidence" value="ECO:0007669"/>
    <property type="project" value="TreeGrafter"/>
</dbReference>
<dbReference type="InterPro" id="IPR011251">
    <property type="entry name" value="Luciferase-like_dom"/>
</dbReference>
<dbReference type="InterPro" id="IPR036661">
    <property type="entry name" value="Luciferase-like_sf"/>
</dbReference>
<dbReference type="RefSeq" id="WP_012874410.1">
    <property type="nucleotide sequence ID" value="NC_013525.1"/>
</dbReference>
<evidence type="ECO:0000259" key="5">
    <source>
        <dbReference type="Pfam" id="PF00296"/>
    </source>
</evidence>
<dbReference type="OrthoDB" id="143323at2"/>
<dbReference type="PANTHER" id="PTHR42847:SF4">
    <property type="entry name" value="ALKANESULFONATE MONOOXYGENASE-RELATED"/>
    <property type="match status" value="1"/>
</dbReference>
<proteinExistence type="predicted"/>
<dbReference type="Pfam" id="PF00296">
    <property type="entry name" value="Bac_luciferase"/>
    <property type="match status" value="1"/>
</dbReference>
<protein>
    <submittedName>
        <fullName evidence="6">Luciferase-like monooxygenase</fullName>
    </submittedName>
</protein>
<dbReference type="InterPro" id="IPR019952">
    <property type="entry name" value="F420_OxRdatse_Rv1855c_pred"/>
</dbReference>
<sequence length="322" mass="36579">MSIAVSIMIEGQNGLNWTRWQKIADAVENLGFAGLFRSDHFTNPEPPELDSLEAWVSLTYLADQTQRIHFGPLVSPVSFRDPIMMARQAIAIDDLSGGRFILGVGAGWQEREHRMFGYDLGDVPTRTRRFEEALQVIHLLLTSDSSVSFDGYFYKLREAILLPRPSIVGGPPILVGGNGKKKTLPLAAKYARVWNGVWLSPEDFKDRSETLDELLAREGRSPQDVRRTMMTNLLFAADDKELDQKIADLKRTRSELSNLSTLEAVRQIQKQNWIAGTPDLVLEQLQAYEEAGLQEIMLQWWDFDHPERLQPFAETVLQPITR</sequence>
<dbReference type="STRING" id="525904.Tter_0454"/>
<evidence type="ECO:0000313" key="6">
    <source>
        <dbReference type="EMBL" id="ACZ41375.1"/>
    </source>
</evidence>
<dbReference type="eggNOG" id="COG2141">
    <property type="taxonomic scope" value="Bacteria"/>
</dbReference>
<dbReference type="AlphaFoldDB" id="D1CEL9"/>